<gene>
    <name evidence="2" type="ORF">PRECH8_15750</name>
</gene>
<dbReference type="Proteomes" id="UP000654993">
    <property type="component" value="Unassembled WGS sequence"/>
</dbReference>
<keyword evidence="1" id="KW-0472">Membrane</keyword>
<name>A0A916QES4_9BACL</name>
<keyword evidence="1" id="KW-0812">Transmembrane</keyword>
<dbReference type="EMBL" id="BMAQ01000014">
    <property type="protein sequence ID" value="GFR38279.1"/>
    <property type="molecule type" value="Genomic_DNA"/>
</dbReference>
<accession>A0A916QES4</accession>
<evidence type="ECO:0000256" key="1">
    <source>
        <dbReference type="SAM" id="Phobius"/>
    </source>
</evidence>
<feature type="transmembrane region" description="Helical" evidence="1">
    <location>
        <begin position="69"/>
        <end position="87"/>
    </location>
</feature>
<dbReference type="AlphaFoldDB" id="A0A916QES4"/>
<protein>
    <submittedName>
        <fullName evidence="2">Uncharacterized protein</fullName>
    </submittedName>
</protein>
<evidence type="ECO:0000313" key="3">
    <source>
        <dbReference type="Proteomes" id="UP000654993"/>
    </source>
</evidence>
<reference evidence="2" key="1">
    <citation type="submission" date="2020-08" db="EMBL/GenBank/DDBJ databases">
        <authorList>
            <person name="Uke A."/>
            <person name="Chhe C."/>
            <person name="Baramee S."/>
            <person name="Kosugi A."/>
        </authorList>
    </citation>
    <scope>NUCLEOTIDE SEQUENCE</scope>
    <source>
        <strain evidence="2">DA-C8</strain>
    </source>
</reference>
<reference evidence="2" key="2">
    <citation type="journal article" date="2021" name="Data Brief">
        <title>Draft genome sequence data of the facultative, thermophilic, xylanolytic bacterium Paenibacillus sp. strain DA-C8.</title>
        <authorList>
            <person name="Chhe C."/>
            <person name="Uke A."/>
            <person name="Baramee S."/>
            <person name="Ungkulpasvich U."/>
            <person name="Tachaapaikoon C."/>
            <person name="Pason P."/>
            <person name="Waeonukul R."/>
            <person name="Ratanakhanokchai K."/>
            <person name="Kosugi A."/>
        </authorList>
    </citation>
    <scope>NUCLEOTIDE SEQUENCE</scope>
    <source>
        <strain evidence="2">DA-C8</strain>
    </source>
</reference>
<keyword evidence="3" id="KW-1185">Reference proteome</keyword>
<evidence type="ECO:0000313" key="2">
    <source>
        <dbReference type="EMBL" id="GFR38279.1"/>
    </source>
</evidence>
<comment type="caution">
    <text evidence="2">The sequence shown here is derived from an EMBL/GenBank/DDBJ whole genome shotgun (WGS) entry which is preliminary data.</text>
</comment>
<dbReference type="RefSeq" id="WP_200966522.1">
    <property type="nucleotide sequence ID" value="NZ_BMAQ01000014.1"/>
</dbReference>
<feature type="transmembrane region" description="Helical" evidence="1">
    <location>
        <begin position="43"/>
        <end position="63"/>
    </location>
</feature>
<keyword evidence="1" id="KW-1133">Transmembrane helix</keyword>
<sequence>MSSRKWERMVYRNQQKVNEYRKRAGRTTVNSKVNYDLYTGRSILLPVLFIGVGLLYGILYYGVQSSETMYWITFIAYLLLGIWFFAFRKPYLKVSKTDLATRKWGRERVLNAKDIEFIQVEKHNIVIKQRSSDKLWVFSKVINLFDIPAMADRLREFALKNQIKYINLTK</sequence>
<proteinExistence type="predicted"/>
<organism evidence="2 3">
    <name type="scientific">Insulibacter thermoxylanivorax</name>
    <dbReference type="NCBI Taxonomy" id="2749268"/>
    <lineage>
        <taxon>Bacteria</taxon>
        <taxon>Bacillati</taxon>
        <taxon>Bacillota</taxon>
        <taxon>Bacilli</taxon>
        <taxon>Bacillales</taxon>
        <taxon>Paenibacillaceae</taxon>
        <taxon>Insulibacter</taxon>
    </lineage>
</organism>